<sequence length="72" mass="8225">VSPGDTIVVDVTLEPFRGEKVIKQIFFKVPEDQAIGKYTLEVRGGGEIPLPYVLEKQKYNLTDEILRRLKVH</sequence>
<evidence type="ECO:0000313" key="1">
    <source>
        <dbReference type="EMBL" id="ETJ40158.1"/>
    </source>
</evidence>
<protein>
    <submittedName>
        <fullName evidence="1">SpoIVB peptidase S55</fullName>
    </submittedName>
</protein>
<comment type="caution">
    <text evidence="1">The sequence shown here is derived from an EMBL/GenBank/DDBJ whole genome shotgun (WGS) entry which is preliminary data.</text>
</comment>
<gene>
    <name evidence="1" type="ORF">Q604_UNBC05939G0001</name>
</gene>
<dbReference type="AlphaFoldDB" id="W1YC77"/>
<name>W1YC77_9ZZZZ</name>
<dbReference type="EMBL" id="AZMM01005939">
    <property type="protein sequence ID" value="ETJ40158.1"/>
    <property type="molecule type" value="Genomic_DNA"/>
</dbReference>
<accession>W1YC77</accession>
<organism evidence="1">
    <name type="scientific">human gut metagenome</name>
    <dbReference type="NCBI Taxonomy" id="408170"/>
    <lineage>
        <taxon>unclassified sequences</taxon>
        <taxon>metagenomes</taxon>
        <taxon>organismal metagenomes</taxon>
    </lineage>
</organism>
<feature type="non-terminal residue" evidence="1">
    <location>
        <position position="72"/>
    </location>
</feature>
<feature type="non-terminal residue" evidence="1">
    <location>
        <position position="1"/>
    </location>
</feature>
<proteinExistence type="predicted"/>
<reference evidence="1" key="1">
    <citation type="submission" date="2013-12" db="EMBL/GenBank/DDBJ databases">
        <title>A Varibaculum cambriense genome reconstructed from a premature infant gut community with otherwise low bacterial novelty that shifts toward anaerobic metabolism during the third week of life.</title>
        <authorList>
            <person name="Brown C.T."/>
            <person name="Sharon I."/>
            <person name="Thomas B.C."/>
            <person name="Castelle C.J."/>
            <person name="Morowitz M.J."/>
            <person name="Banfield J.F."/>
        </authorList>
    </citation>
    <scope>NUCLEOTIDE SEQUENCE</scope>
</reference>